<dbReference type="Proteomes" id="UP000198948">
    <property type="component" value="Unassembled WGS sequence"/>
</dbReference>
<evidence type="ECO:0000313" key="2">
    <source>
        <dbReference type="Proteomes" id="UP000198948"/>
    </source>
</evidence>
<dbReference type="AlphaFoldDB" id="A0A1H9SFE3"/>
<dbReference type="Gene3D" id="3.40.50.300">
    <property type="entry name" value="P-loop containing nucleotide triphosphate hydrolases"/>
    <property type="match status" value="1"/>
</dbReference>
<keyword evidence="2" id="KW-1185">Reference proteome</keyword>
<organism evidence="1 2">
    <name type="scientific">Isobaculum melis</name>
    <dbReference type="NCBI Taxonomy" id="142588"/>
    <lineage>
        <taxon>Bacteria</taxon>
        <taxon>Bacillati</taxon>
        <taxon>Bacillota</taxon>
        <taxon>Bacilli</taxon>
        <taxon>Lactobacillales</taxon>
        <taxon>Carnobacteriaceae</taxon>
        <taxon>Isobaculum</taxon>
    </lineage>
</organism>
<dbReference type="InterPro" id="IPR027417">
    <property type="entry name" value="P-loop_NTPase"/>
</dbReference>
<dbReference type="STRING" id="142588.SAMN04488559_10786"/>
<accession>A0A1H9SFE3</accession>
<reference evidence="1 2" key="1">
    <citation type="submission" date="2016-10" db="EMBL/GenBank/DDBJ databases">
        <authorList>
            <person name="de Groot N.N."/>
        </authorList>
    </citation>
    <scope>NUCLEOTIDE SEQUENCE [LARGE SCALE GENOMIC DNA]</scope>
    <source>
        <strain evidence="1 2">DSM 13760</strain>
    </source>
</reference>
<dbReference type="SUPFAM" id="SSF52540">
    <property type="entry name" value="P-loop containing nucleoside triphosphate hydrolases"/>
    <property type="match status" value="1"/>
</dbReference>
<evidence type="ECO:0000313" key="1">
    <source>
        <dbReference type="EMBL" id="SER83691.1"/>
    </source>
</evidence>
<protein>
    <submittedName>
        <fullName evidence="1">AAA domain-containing protein</fullName>
    </submittedName>
</protein>
<gene>
    <name evidence="1" type="ORF">SAMN04488559_10786</name>
</gene>
<proteinExistence type="predicted"/>
<dbReference type="OrthoDB" id="193997at2"/>
<dbReference type="EMBL" id="FOHA01000007">
    <property type="protein sequence ID" value="SER83691.1"/>
    <property type="molecule type" value="Genomic_DNA"/>
</dbReference>
<name>A0A1H9SFE3_9LACT</name>
<dbReference type="RefSeq" id="WP_092651847.1">
    <property type="nucleotide sequence ID" value="NZ_FOHA01000007.1"/>
</dbReference>
<sequence length="193" mass="22455">MGLIVIIGPQAVGKMTVGKALEEQINGKLLYNHQTIDLFANYLGYNQHAFRLSDMTRKELFKAFVENRPNNLAEHLIFTVLINFDLDEDIAFLNEISQIFLTQKEPVYFIELETDLKTRLERNVQESRLLAKPSKRDLNFSRKELLNAHQQHRLNTSKDEMAQQFPQVHYLKIDNTYLPADQVASQIVSTWFS</sequence>